<feature type="transmembrane region" description="Helical" evidence="1">
    <location>
        <begin position="6"/>
        <end position="25"/>
    </location>
</feature>
<feature type="transmembrane region" description="Helical" evidence="1">
    <location>
        <begin position="61"/>
        <end position="78"/>
    </location>
</feature>
<dbReference type="EMBL" id="CP000724">
    <property type="protein sequence ID" value="ABR47423.1"/>
    <property type="molecule type" value="Genomic_DNA"/>
</dbReference>
<evidence type="ECO:0000313" key="3">
    <source>
        <dbReference type="Proteomes" id="UP000001572"/>
    </source>
</evidence>
<dbReference type="KEGG" id="amt:Amet_1215"/>
<dbReference type="OrthoDB" id="9811308at2"/>
<dbReference type="RefSeq" id="WP_012062464.1">
    <property type="nucleotide sequence ID" value="NC_009633.1"/>
</dbReference>
<dbReference type="AlphaFoldDB" id="A6TMK5"/>
<keyword evidence="1" id="KW-1133">Transmembrane helix</keyword>
<protein>
    <submittedName>
        <fullName evidence="2">Branched-chain amino acid transport</fullName>
    </submittedName>
</protein>
<dbReference type="HOGENOM" id="CLU_157896_2_2_9"/>
<proteinExistence type="predicted"/>
<evidence type="ECO:0000313" key="2">
    <source>
        <dbReference type="EMBL" id="ABR47423.1"/>
    </source>
</evidence>
<dbReference type="eggNOG" id="COG4392">
    <property type="taxonomic scope" value="Bacteria"/>
</dbReference>
<accession>A6TMK5</accession>
<keyword evidence="3" id="KW-1185">Reference proteome</keyword>
<keyword evidence="1" id="KW-0812">Transmembrane</keyword>
<organism evidence="2 3">
    <name type="scientific">Alkaliphilus metalliredigens (strain QYMF)</name>
    <dbReference type="NCBI Taxonomy" id="293826"/>
    <lineage>
        <taxon>Bacteria</taxon>
        <taxon>Bacillati</taxon>
        <taxon>Bacillota</taxon>
        <taxon>Clostridia</taxon>
        <taxon>Peptostreptococcales</taxon>
        <taxon>Natronincolaceae</taxon>
        <taxon>Alkaliphilus</taxon>
    </lineage>
</organism>
<dbReference type="Pfam" id="PF05437">
    <property type="entry name" value="AzlD"/>
    <property type="match status" value="1"/>
</dbReference>
<dbReference type="Proteomes" id="UP000001572">
    <property type="component" value="Chromosome"/>
</dbReference>
<feature type="transmembrane region" description="Helical" evidence="1">
    <location>
        <begin position="37"/>
        <end position="55"/>
    </location>
</feature>
<keyword evidence="1" id="KW-0472">Membrane</keyword>
<evidence type="ECO:0000256" key="1">
    <source>
        <dbReference type="SAM" id="Phobius"/>
    </source>
</evidence>
<sequence length="102" mass="11221">MELFWIISGMSIVTIVPRILPSFIMDYLSLSPFINRWLKTIPYAALGALIFPGVLSVDPQVPLLGLIGGIMAAILAYFKLHILYVILGSIFSVMLLKIIGVT</sequence>
<dbReference type="InterPro" id="IPR008407">
    <property type="entry name" value="Brnchd-chn_aa_trnsp_AzlD"/>
</dbReference>
<reference evidence="3" key="1">
    <citation type="journal article" date="2016" name="Genome Announc.">
        <title>Complete genome sequence of Alkaliphilus metalliredigens strain QYMF, an alkaliphilic and metal-reducing bacterium isolated from borax-contaminated leachate ponds.</title>
        <authorList>
            <person name="Hwang C."/>
            <person name="Copeland A."/>
            <person name="Lucas S."/>
            <person name="Lapidus A."/>
            <person name="Barry K."/>
            <person name="Detter J.C."/>
            <person name="Glavina Del Rio T."/>
            <person name="Hammon N."/>
            <person name="Israni S."/>
            <person name="Dalin E."/>
            <person name="Tice H."/>
            <person name="Pitluck S."/>
            <person name="Chertkov O."/>
            <person name="Brettin T."/>
            <person name="Bruce D."/>
            <person name="Han C."/>
            <person name="Schmutz J."/>
            <person name="Larimer F."/>
            <person name="Land M.L."/>
            <person name="Hauser L."/>
            <person name="Kyrpides N."/>
            <person name="Mikhailova N."/>
            <person name="Ye Q."/>
            <person name="Zhou J."/>
            <person name="Richardson P."/>
            <person name="Fields M.W."/>
        </authorList>
    </citation>
    <scope>NUCLEOTIDE SEQUENCE [LARGE SCALE GENOMIC DNA]</scope>
    <source>
        <strain evidence="3">QYMF</strain>
    </source>
</reference>
<dbReference type="STRING" id="293826.Amet_1215"/>
<gene>
    <name evidence="2" type="ordered locus">Amet_1215</name>
</gene>
<name>A6TMK5_ALKMQ</name>